<evidence type="ECO:0000313" key="1">
    <source>
        <dbReference type="EMBL" id="KAF7731200.1"/>
    </source>
</evidence>
<dbReference type="InterPro" id="IPR004242">
    <property type="entry name" value="Transposase_21"/>
</dbReference>
<keyword evidence="2" id="KW-1185">Reference proteome</keyword>
<dbReference type="Pfam" id="PF02992">
    <property type="entry name" value="Transposase_21"/>
    <property type="match status" value="1"/>
</dbReference>
<dbReference type="OrthoDB" id="2289261at2759"/>
<dbReference type="EMBL" id="JABAYA010000011">
    <property type="protein sequence ID" value="KAF7731200.1"/>
    <property type="molecule type" value="Genomic_DNA"/>
</dbReference>
<organism evidence="1 2">
    <name type="scientific">Apophysomyces ossiformis</name>
    <dbReference type="NCBI Taxonomy" id="679940"/>
    <lineage>
        <taxon>Eukaryota</taxon>
        <taxon>Fungi</taxon>
        <taxon>Fungi incertae sedis</taxon>
        <taxon>Mucoromycota</taxon>
        <taxon>Mucoromycotina</taxon>
        <taxon>Mucoromycetes</taxon>
        <taxon>Mucorales</taxon>
        <taxon>Mucorineae</taxon>
        <taxon>Mucoraceae</taxon>
        <taxon>Apophysomyces</taxon>
    </lineage>
</organism>
<sequence length="503" mass="56622">MTTLFERLYQEISVAPHQDTLSELGAEVSSMSACFGSITRGKRSYLARRISSSHMPFEIGKQHYLRKISFSIENPSQEAFGGHSDVFITTPQVSLEDDLDVPDEDHMYRDSPATLNCQTSLDLDSDQYNFDSYIDMSLFEHHSHHPVEENNDIYDNYSANEEDYVDVTENELTNKVTRVANNNRISNTEMSSTGTSVEYKFTRSNVLEDPLNKQSILLQRIVDQYGIPRAAHEELVKFTNSVLTAANPGIPSHTSTLFDSEYDIALALYADGFQPFKNNHKYSMTIVHAVILNMDPSVRYEVKNMNQMCIIPGPNRPRNLWSFLDPILSELEALQSEGMVVDVGNSRIHAKVHVLVASGDIPAVADLANHSVMFSADTTHSGHQFKEGCLICPLEGESPTDARGIYFPERNGPVRWRSAEGYRTANEVGVDAPPWFGIDDSNILYGFHRRKCVSDDRTWSRRANDTINKIWHVSNSFSIDHASQELGSARQKKIEAAELNRAS</sequence>
<accession>A0A8H7BRX5</accession>
<protein>
    <submittedName>
        <fullName evidence="1">Uncharacterized protein</fullName>
    </submittedName>
</protein>
<dbReference type="Proteomes" id="UP000605846">
    <property type="component" value="Unassembled WGS sequence"/>
</dbReference>
<evidence type="ECO:0000313" key="2">
    <source>
        <dbReference type="Proteomes" id="UP000605846"/>
    </source>
</evidence>
<comment type="caution">
    <text evidence="1">The sequence shown here is derived from an EMBL/GenBank/DDBJ whole genome shotgun (WGS) entry which is preliminary data.</text>
</comment>
<proteinExistence type="predicted"/>
<gene>
    <name evidence="1" type="ORF">EC973_000615</name>
</gene>
<reference evidence="1" key="1">
    <citation type="submission" date="2020-01" db="EMBL/GenBank/DDBJ databases">
        <title>Genome Sequencing of Three Apophysomyces-Like Fungal Strains Confirms a Novel Fungal Genus in the Mucoromycota with divergent Burkholderia-like Endosymbiotic Bacteria.</title>
        <authorList>
            <person name="Stajich J.E."/>
            <person name="Macias A.M."/>
            <person name="Carter-House D."/>
            <person name="Lovett B."/>
            <person name="Kasson L.R."/>
            <person name="Berry K."/>
            <person name="Grigoriev I."/>
            <person name="Chang Y."/>
            <person name="Spatafora J."/>
            <person name="Kasson M.T."/>
        </authorList>
    </citation>
    <scope>NUCLEOTIDE SEQUENCE</scope>
    <source>
        <strain evidence="1">NRRL A-21654</strain>
    </source>
</reference>
<name>A0A8H7BRX5_9FUNG</name>
<dbReference type="AlphaFoldDB" id="A0A8H7BRX5"/>